<comment type="caution">
    <text evidence="1">The sequence shown here is derived from an EMBL/GenBank/DDBJ whole genome shotgun (WGS) entry which is preliminary data.</text>
</comment>
<evidence type="ECO:0000313" key="1">
    <source>
        <dbReference type="EMBL" id="KAJ5479941.1"/>
    </source>
</evidence>
<name>A0A9W9X185_9EURO</name>
<dbReference type="EMBL" id="JAPWDO010000003">
    <property type="protein sequence ID" value="KAJ5479941.1"/>
    <property type="molecule type" value="Genomic_DNA"/>
</dbReference>
<evidence type="ECO:0000313" key="2">
    <source>
        <dbReference type="Proteomes" id="UP001147760"/>
    </source>
</evidence>
<dbReference type="AlphaFoldDB" id="A0A9W9X185"/>
<protein>
    <submittedName>
        <fullName evidence="1">Uncharacterized protein</fullName>
    </submittedName>
</protein>
<reference evidence="1" key="1">
    <citation type="submission" date="2022-12" db="EMBL/GenBank/DDBJ databases">
        <authorList>
            <person name="Petersen C."/>
        </authorList>
    </citation>
    <scope>NUCLEOTIDE SEQUENCE</scope>
    <source>
        <strain evidence="1">IBT 17660</strain>
    </source>
</reference>
<dbReference type="Proteomes" id="UP001147760">
    <property type="component" value="Unassembled WGS sequence"/>
</dbReference>
<gene>
    <name evidence="1" type="ORF">N7530_005450</name>
</gene>
<reference evidence="1" key="2">
    <citation type="journal article" date="2023" name="IMA Fungus">
        <title>Comparative genomic study of the Penicillium genus elucidates a diverse pangenome and 15 lateral gene transfer events.</title>
        <authorList>
            <person name="Petersen C."/>
            <person name="Sorensen T."/>
            <person name="Nielsen M.R."/>
            <person name="Sondergaard T.E."/>
            <person name="Sorensen J.L."/>
            <person name="Fitzpatrick D.A."/>
            <person name="Frisvad J.C."/>
            <person name="Nielsen K.L."/>
        </authorList>
    </citation>
    <scope>NUCLEOTIDE SEQUENCE</scope>
    <source>
        <strain evidence="1">IBT 17660</strain>
    </source>
</reference>
<proteinExistence type="predicted"/>
<accession>A0A9W9X185</accession>
<organism evidence="1 2">
    <name type="scientific">Penicillium desertorum</name>
    <dbReference type="NCBI Taxonomy" id="1303715"/>
    <lineage>
        <taxon>Eukaryota</taxon>
        <taxon>Fungi</taxon>
        <taxon>Dikarya</taxon>
        <taxon>Ascomycota</taxon>
        <taxon>Pezizomycotina</taxon>
        <taxon>Eurotiomycetes</taxon>
        <taxon>Eurotiomycetidae</taxon>
        <taxon>Eurotiales</taxon>
        <taxon>Aspergillaceae</taxon>
        <taxon>Penicillium</taxon>
    </lineage>
</organism>
<sequence length="116" mass="12805">MEYGFRTGMETRMICMASCVGFTFQVASTTNVNNYMDYMQVCHLTESAEDLVVFHTDHSGIVAISCPLRTVATEKLNLRLVSGAICIQTFEDKVDLPSTAPMPGRTTIQPQSIYGV</sequence>
<keyword evidence="2" id="KW-1185">Reference proteome</keyword>